<keyword evidence="2" id="KW-1185">Reference proteome</keyword>
<dbReference type="WBParaSite" id="OFLC_0000217201-mRNA-1">
    <property type="protein sequence ID" value="OFLC_0000217201-mRNA-1"/>
    <property type="gene ID" value="OFLC_0000217201"/>
</dbReference>
<reference evidence="1 2" key="2">
    <citation type="submission" date="2018-11" db="EMBL/GenBank/DDBJ databases">
        <authorList>
            <consortium name="Pathogen Informatics"/>
        </authorList>
    </citation>
    <scope>NUCLEOTIDE SEQUENCE [LARGE SCALE GENOMIC DNA]</scope>
</reference>
<evidence type="ECO:0000313" key="1">
    <source>
        <dbReference type="EMBL" id="VDO32103.1"/>
    </source>
</evidence>
<dbReference type="EMBL" id="UZAJ01001193">
    <property type="protein sequence ID" value="VDO32103.1"/>
    <property type="molecule type" value="Genomic_DNA"/>
</dbReference>
<evidence type="ECO:0000313" key="2">
    <source>
        <dbReference type="Proteomes" id="UP000267606"/>
    </source>
</evidence>
<sequence length="74" mass="8291">MMTATATIAETAAPTTKLTVMKCRDCNAPFTKNDEFGNCTDGDESLTQNISGKKSSEKRDCWWWCRDCMATLCR</sequence>
<accession>A0A183H3W3</accession>
<name>A0A183H3W3_9BILA</name>
<dbReference type="AlphaFoldDB" id="A0A183H3W3"/>
<proteinExistence type="predicted"/>
<reference evidence="3" key="1">
    <citation type="submission" date="2016-06" db="UniProtKB">
        <authorList>
            <consortium name="WormBaseParasite"/>
        </authorList>
    </citation>
    <scope>IDENTIFICATION</scope>
</reference>
<protein>
    <submittedName>
        <fullName evidence="3">TFIIS-type domain-containing protein</fullName>
    </submittedName>
</protein>
<evidence type="ECO:0000313" key="3">
    <source>
        <dbReference type="WBParaSite" id="OFLC_0000217201-mRNA-1"/>
    </source>
</evidence>
<gene>
    <name evidence="1" type="ORF">OFLC_LOCUS2172</name>
</gene>
<dbReference type="Proteomes" id="UP000267606">
    <property type="component" value="Unassembled WGS sequence"/>
</dbReference>
<organism evidence="3">
    <name type="scientific">Onchocerca flexuosa</name>
    <dbReference type="NCBI Taxonomy" id="387005"/>
    <lineage>
        <taxon>Eukaryota</taxon>
        <taxon>Metazoa</taxon>
        <taxon>Ecdysozoa</taxon>
        <taxon>Nematoda</taxon>
        <taxon>Chromadorea</taxon>
        <taxon>Rhabditida</taxon>
        <taxon>Spirurina</taxon>
        <taxon>Spiruromorpha</taxon>
        <taxon>Filarioidea</taxon>
        <taxon>Onchocercidae</taxon>
        <taxon>Onchocerca</taxon>
    </lineage>
</organism>